<dbReference type="STRING" id="768710.DesyoDRAFT_1259"/>
<evidence type="ECO:0000256" key="5">
    <source>
        <dbReference type="ARBA" id="ARBA00022692"/>
    </source>
</evidence>
<dbReference type="InterPro" id="IPR037294">
    <property type="entry name" value="ABC_BtuC-like"/>
</dbReference>
<evidence type="ECO:0000313" key="10">
    <source>
        <dbReference type="Proteomes" id="UP000005104"/>
    </source>
</evidence>
<organism evidence="9 10">
    <name type="scientific">Desulfosporosinus youngiae DSM 17734</name>
    <dbReference type="NCBI Taxonomy" id="768710"/>
    <lineage>
        <taxon>Bacteria</taxon>
        <taxon>Bacillati</taxon>
        <taxon>Bacillota</taxon>
        <taxon>Clostridia</taxon>
        <taxon>Eubacteriales</taxon>
        <taxon>Desulfitobacteriaceae</taxon>
        <taxon>Desulfosporosinus</taxon>
    </lineage>
</organism>
<keyword evidence="6 8" id="KW-1133">Transmembrane helix</keyword>
<keyword evidence="10" id="KW-1185">Reference proteome</keyword>
<dbReference type="PANTHER" id="PTHR30472:SF25">
    <property type="entry name" value="ABC TRANSPORTER PERMEASE PROTEIN MJ0876-RELATED"/>
    <property type="match status" value="1"/>
</dbReference>
<reference evidence="9 10" key="1">
    <citation type="submission" date="2011-11" db="EMBL/GenBank/DDBJ databases">
        <title>The Noncontiguous Finished genome of Desulfosporosinus youngiae DSM 17734.</title>
        <authorList>
            <consortium name="US DOE Joint Genome Institute (JGI-PGF)"/>
            <person name="Lucas S."/>
            <person name="Han J."/>
            <person name="Lapidus A."/>
            <person name="Cheng J.-F."/>
            <person name="Goodwin L."/>
            <person name="Pitluck S."/>
            <person name="Peters L."/>
            <person name="Ovchinnikova G."/>
            <person name="Lu M."/>
            <person name="Land M.L."/>
            <person name="Hauser L."/>
            <person name="Pester M."/>
            <person name="Spring S."/>
            <person name="Ollivier B."/>
            <person name="Rattei T."/>
            <person name="Klenk H.-P."/>
            <person name="Wagner M."/>
            <person name="Loy A."/>
            <person name="Woyke T.J."/>
        </authorList>
    </citation>
    <scope>NUCLEOTIDE SEQUENCE [LARGE SCALE GENOMIC DNA]</scope>
    <source>
        <strain evidence="9 10">DSM 17734</strain>
    </source>
</reference>
<dbReference type="HOGENOM" id="CLU_013016_0_0_9"/>
<dbReference type="GO" id="GO:0005886">
    <property type="term" value="C:plasma membrane"/>
    <property type="evidence" value="ECO:0007669"/>
    <property type="project" value="UniProtKB-SubCell"/>
</dbReference>
<keyword evidence="7 8" id="KW-0472">Membrane</keyword>
<evidence type="ECO:0000256" key="7">
    <source>
        <dbReference type="ARBA" id="ARBA00023136"/>
    </source>
</evidence>
<sequence length="353" mass="38661">MEYQIRPEESVNRKLYNSLIKKRVILIMVLLIGLAFLLILNISMGSSSISIQEILRVLFTGEGDGHNPMIIRQIRLPMALMAVVIGASLAIGGCEIQTILRNPIASPFTLGISAAASFGAAMGLILNANLFHVSDTLVVTVNAFVFSLLVAVAIYLFSRQSSIGKTAIILFGIALNFLFSALTMILQYVADEDELQSLIFWNFGSLLKTTWDKFFIVLVVLAVCFFIMYKDAWKLTAMTLDDTKARSLGVDTAKVRRRVIFITSLLTAVAVCFVGTIGFVGLIAPHIARQLVGEDQRFFMPLSALTGAFIMSFAFVISKVIIKGVILPIGLVTAVIGIPFFVSIIFGKMRSMQ</sequence>
<evidence type="ECO:0000256" key="8">
    <source>
        <dbReference type="SAM" id="Phobius"/>
    </source>
</evidence>
<evidence type="ECO:0000256" key="2">
    <source>
        <dbReference type="ARBA" id="ARBA00007935"/>
    </source>
</evidence>
<keyword evidence="3" id="KW-0813">Transport</keyword>
<proteinExistence type="inferred from homology"/>
<feature type="transmembrane region" description="Helical" evidence="8">
    <location>
        <begin position="108"/>
        <end position="131"/>
    </location>
</feature>
<comment type="subcellular location">
    <subcellularLocation>
        <location evidence="1">Cell membrane</location>
        <topology evidence="1">Multi-pass membrane protein</topology>
    </subcellularLocation>
</comment>
<dbReference type="GO" id="GO:0022857">
    <property type="term" value="F:transmembrane transporter activity"/>
    <property type="evidence" value="ECO:0007669"/>
    <property type="project" value="InterPro"/>
</dbReference>
<feature type="transmembrane region" description="Helical" evidence="8">
    <location>
        <begin position="24"/>
        <end position="44"/>
    </location>
</feature>
<dbReference type="GO" id="GO:0033214">
    <property type="term" value="P:siderophore-iron import into cell"/>
    <property type="evidence" value="ECO:0007669"/>
    <property type="project" value="TreeGrafter"/>
</dbReference>
<dbReference type="eggNOG" id="COG0609">
    <property type="taxonomic scope" value="Bacteria"/>
</dbReference>
<comment type="similarity">
    <text evidence="2">Belongs to the binding-protein-dependent transport system permease family. FecCD subfamily.</text>
</comment>
<evidence type="ECO:0000256" key="6">
    <source>
        <dbReference type="ARBA" id="ARBA00022989"/>
    </source>
</evidence>
<dbReference type="Gene3D" id="1.10.3470.10">
    <property type="entry name" value="ABC transporter involved in vitamin B12 uptake, BtuC"/>
    <property type="match status" value="1"/>
</dbReference>
<feature type="transmembrane region" description="Helical" evidence="8">
    <location>
        <begin position="137"/>
        <end position="157"/>
    </location>
</feature>
<feature type="transmembrane region" description="Helical" evidence="8">
    <location>
        <begin position="298"/>
        <end position="318"/>
    </location>
</feature>
<dbReference type="EMBL" id="CM001441">
    <property type="protein sequence ID" value="EHQ88427.1"/>
    <property type="molecule type" value="Genomic_DNA"/>
</dbReference>
<dbReference type="SUPFAM" id="SSF81345">
    <property type="entry name" value="ABC transporter involved in vitamin B12 uptake, BtuC"/>
    <property type="match status" value="1"/>
</dbReference>
<feature type="transmembrane region" description="Helical" evidence="8">
    <location>
        <begin position="259"/>
        <end position="286"/>
    </location>
</feature>
<evidence type="ECO:0000313" key="9">
    <source>
        <dbReference type="EMBL" id="EHQ88427.1"/>
    </source>
</evidence>
<feature type="transmembrane region" description="Helical" evidence="8">
    <location>
        <begin position="210"/>
        <end position="229"/>
    </location>
</feature>
<name>H5Y279_9FIRM</name>
<feature type="transmembrane region" description="Helical" evidence="8">
    <location>
        <begin position="76"/>
        <end position="96"/>
    </location>
</feature>
<dbReference type="RefSeq" id="WP_007780795.1">
    <property type="nucleotide sequence ID" value="NZ_CM001441.1"/>
</dbReference>
<dbReference type="FunFam" id="1.10.3470.10:FF:000001">
    <property type="entry name" value="Vitamin B12 ABC transporter permease BtuC"/>
    <property type="match status" value="1"/>
</dbReference>
<evidence type="ECO:0000256" key="3">
    <source>
        <dbReference type="ARBA" id="ARBA00022448"/>
    </source>
</evidence>
<keyword evidence="4" id="KW-1003">Cell membrane</keyword>
<evidence type="ECO:0000256" key="1">
    <source>
        <dbReference type="ARBA" id="ARBA00004651"/>
    </source>
</evidence>
<dbReference type="OrthoDB" id="9792889at2"/>
<dbReference type="AlphaFoldDB" id="H5Y279"/>
<dbReference type="Proteomes" id="UP000005104">
    <property type="component" value="Chromosome"/>
</dbReference>
<dbReference type="Pfam" id="PF01032">
    <property type="entry name" value="FecCD"/>
    <property type="match status" value="1"/>
</dbReference>
<evidence type="ECO:0000256" key="4">
    <source>
        <dbReference type="ARBA" id="ARBA00022475"/>
    </source>
</evidence>
<protein>
    <submittedName>
        <fullName evidence="9">ABC-type Fe3+-siderophore transport system, permease component</fullName>
    </submittedName>
</protein>
<feature type="transmembrane region" description="Helical" evidence="8">
    <location>
        <begin position="169"/>
        <end position="190"/>
    </location>
</feature>
<gene>
    <name evidence="9" type="ORF">DesyoDRAFT_1259</name>
</gene>
<dbReference type="InterPro" id="IPR000522">
    <property type="entry name" value="ABC_transptr_permease_BtuC"/>
</dbReference>
<feature type="transmembrane region" description="Helical" evidence="8">
    <location>
        <begin position="325"/>
        <end position="346"/>
    </location>
</feature>
<accession>H5Y279</accession>
<dbReference type="PANTHER" id="PTHR30472">
    <property type="entry name" value="FERRIC ENTEROBACTIN TRANSPORT SYSTEM PERMEASE PROTEIN"/>
    <property type="match status" value="1"/>
</dbReference>
<dbReference type="CDD" id="cd06550">
    <property type="entry name" value="TM_ABC_iron-siderophores_like"/>
    <property type="match status" value="1"/>
</dbReference>
<keyword evidence="5 8" id="KW-0812">Transmembrane</keyword>